<feature type="non-terminal residue" evidence="1">
    <location>
        <position position="132"/>
    </location>
</feature>
<dbReference type="Proteomes" id="UP000789920">
    <property type="component" value="Unassembled WGS sequence"/>
</dbReference>
<gene>
    <name evidence="1" type="ORF">RPERSI_LOCUS30024</name>
</gene>
<sequence>NECYNVLKEDIEVLSRVVQGNNNKSRKLESLRTKLKQNCRTESTPWPLLVEVLTTNCERGNTQLMINSRTQVIIFASECGTWTEMGYATNGVVCVLFDEYEPNLVIIIVLLYSNLRCAVGGRTMPSHPRLTV</sequence>
<accession>A0ACA9SF89</accession>
<name>A0ACA9SF89_9GLOM</name>
<proteinExistence type="predicted"/>
<feature type="non-terminal residue" evidence="1">
    <location>
        <position position="1"/>
    </location>
</feature>
<organism evidence="1 2">
    <name type="scientific">Racocetra persica</name>
    <dbReference type="NCBI Taxonomy" id="160502"/>
    <lineage>
        <taxon>Eukaryota</taxon>
        <taxon>Fungi</taxon>
        <taxon>Fungi incertae sedis</taxon>
        <taxon>Mucoromycota</taxon>
        <taxon>Glomeromycotina</taxon>
        <taxon>Glomeromycetes</taxon>
        <taxon>Diversisporales</taxon>
        <taxon>Gigasporaceae</taxon>
        <taxon>Racocetra</taxon>
    </lineage>
</organism>
<comment type="caution">
    <text evidence="1">The sequence shown here is derived from an EMBL/GenBank/DDBJ whole genome shotgun (WGS) entry which is preliminary data.</text>
</comment>
<reference evidence="1" key="1">
    <citation type="submission" date="2021-06" db="EMBL/GenBank/DDBJ databases">
        <authorList>
            <person name="Kallberg Y."/>
            <person name="Tangrot J."/>
            <person name="Rosling A."/>
        </authorList>
    </citation>
    <scope>NUCLEOTIDE SEQUENCE</scope>
    <source>
        <strain evidence="1">MA461A</strain>
    </source>
</reference>
<evidence type="ECO:0000313" key="2">
    <source>
        <dbReference type="Proteomes" id="UP000789920"/>
    </source>
</evidence>
<dbReference type="EMBL" id="CAJVQC010115456">
    <property type="protein sequence ID" value="CAG8836691.1"/>
    <property type="molecule type" value="Genomic_DNA"/>
</dbReference>
<evidence type="ECO:0000313" key="1">
    <source>
        <dbReference type="EMBL" id="CAG8836691.1"/>
    </source>
</evidence>
<protein>
    <submittedName>
        <fullName evidence="1">20775_t:CDS:1</fullName>
    </submittedName>
</protein>
<keyword evidence="2" id="KW-1185">Reference proteome</keyword>